<dbReference type="EMBL" id="GAIX01005285">
    <property type="protein sequence ID" value="JAA87275.1"/>
    <property type="molecule type" value="Transcribed_RNA"/>
</dbReference>
<proteinExistence type="predicted"/>
<reference evidence="2" key="1">
    <citation type="journal article" date="2013" name="BMC Genomics">
        <title>Unscrambling butterfly oogenesis.</title>
        <authorList>
            <person name="Carter J.M."/>
            <person name="Baker S.C."/>
            <person name="Pink R."/>
            <person name="Carter D.R."/>
            <person name="Collins A."/>
            <person name="Tomlin J."/>
            <person name="Gibbs M."/>
            <person name="Breuker C.J."/>
        </authorList>
    </citation>
    <scope>NUCLEOTIDE SEQUENCE</scope>
    <source>
        <tissue evidence="2">Ovary</tissue>
    </source>
</reference>
<evidence type="ECO:0000313" key="2">
    <source>
        <dbReference type="EMBL" id="JAA87275.1"/>
    </source>
</evidence>
<feature type="compositionally biased region" description="Polar residues" evidence="1">
    <location>
        <begin position="7"/>
        <end position="28"/>
    </location>
</feature>
<dbReference type="AlphaFoldDB" id="S4PIT8"/>
<protein>
    <submittedName>
        <fullName evidence="2">Uncharacterized protein</fullName>
    </submittedName>
</protein>
<feature type="non-terminal residue" evidence="2">
    <location>
        <position position="124"/>
    </location>
</feature>
<evidence type="ECO:0000256" key="1">
    <source>
        <dbReference type="SAM" id="MobiDB-lite"/>
    </source>
</evidence>
<reference evidence="2" key="2">
    <citation type="submission" date="2013-05" db="EMBL/GenBank/DDBJ databases">
        <authorList>
            <person name="Carter J.-M."/>
            <person name="Baker S.C."/>
            <person name="Pink R."/>
            <person name="Carter D.R.F."/>
            <person name="Collins A."/>
            <person name="Tomlin J."/>
            <person name="Gibbs M."/>
            <person name="Breuker C.J."/>
        </authorList>
    </citation>
    <scope>NUCLEOTIDE SEQUENCE</scope>
    <source>
        <tissue evidence="2">Ovary</tissue>
    </source>
</reference>
<feature type="region of interest" description="Disordered" evidence="1">
    <location>
        <begin position="1"/>
        <end position="28"/>
    </location>
</feature>
<accession>S4PIT8</accession>
<sequence length="124" mass="13901">MTENQEECNATNNALNNQTEEIGTRLPQNSLAGEISALSQNYNDENFRGDTNVTSIDQNASVHDSSVQDETMNGTIDDDDEENNIEEVLPQTNPNFDPKTHDIKQLYVNIKEQIDLQDIGNMDV</sequence>
<name>S4PIT8_9NEOP</name>
<feature type="compositionally biased region" description="Polar residues" evidence="1">
    <location>
        <begin position="46"/>
        <end position="74"/>
    </location>
</feature>
<feature type="region of interest" description="Disordered" evidence="1">
    <location>
        <begin position="46"/>
        <end position="82"/>
    </location>
</feature>
<organism evidence="2">
    <name type="scientific">Pararge aegeria</name>
    <name type="common">speckled wood butterfly</name>
    <dbReference type="NCBI Taxonomy" id="116150"/>
    <lineage>
        <taxon>Eukaryota</taxon>
        <taxon>Metazoa</taxon>
        <taxon>Ecdysozoa</taxon>
        <taxon>Arthropoda</taxon>
        <taxon>Hexapoda</taxon>
        <taxon>Insecta</taxon>
        <taxon>Pterygota</taxon>
        <taxon>Neoptera</taxon>
        <taxon>Endopterygota</taxon>
        <taxon>Lepidoptera</taxon>
        <taxon>Glossata</taxon>
        <taxon>Ditrysia</taxon>
        <taxon>Papilionoidea</taxon>
        <taxon>Nymphalidae</taxon>
        <taxon>Satyrinae</taxon>
        <taxon>Satyrini</taxon>
        <taxon>Parargina</taxon>
        <taxon>Pararge</taxon>
    </lineage>
</organism>